<dbReference type="Pfam" id="PF03793">
    <property type="entry name" value="PASTA"/>
    <property type="match status" value="1"/>
</dbReference>
<dbReference type="SMART" id="SM00740">
    <property type="entry name" value="PASTA"/>
    <property type="match status" value="1"/>
</dbReference>
<evidence type="ECO:0000259" key="3">
    <source>
        <dbReference type="PROSITE" id="PS51178"/>
    </source>
</evidence>
<feature type="transmembrane region" description="Helical" evidence="2">
    <location>
        <begin position="141"/>
        <end position="161"/>
    </location>
</feature>
<dbReference type="Proteomes" id="UP000652013">
    <property type="component" value="Unassembled WGS sequence"/>
</dbReference>
<evidence type="ECO:0000313" key="4">
    <source>
        <dbReference type="EMBL" id="GIJ02655.1"/>
    </source>
</evidence>
<feature type="domain" description="PASTA" evidence="3">
    <location>
        <begin position="205"/>
        <end position="270"/>
    </location>
</feature>
<keyword evidence="2" id="KW-0472">Membrane</keyword>
<feature type="region of interest" description="Disordered" evidence="1">
    <location>
        <begin position="171"/>
        <end position="210"/>
    </location>
</feature>
<sequence length="289" mass="29994">MSDEQRGRPGGGSGDEQRPLDETGQFDPFADDEDEPPRPPAADDTAFLSGDPARGLPPADPTQRIPPAGDATQQLPGAGATRPVPGADATRQMPAVEDDGGAAWAGRAEVRPPRPVPMETTTVGGWAPVADEPRRAWWMPILIGVAALLLVGLIGYGVFLITDNAGDDDPLPQASSAAPAVTKPSATRTSRTPSPTPTTASPSPEPEEVPVPQVVGLTAADARRALDEAGLTYRLRFRESDAEPGTVIETVPGEGTELEPGTTVELIVADEPRTTEPTPSPTTTGPEGD</sequence>
<dbReference type="Gene3D" id="3.30.10.20">
    <property type="match status" value="1"/>
</dbReference>
<evidence type="ECO:0000313" key="5">
    <source>
        <dbReference type="Proteomes" id="UP000652013"/>
    </source>
</evidence>
<feature type="compositionally biased region" description="Low complexity" evidence="1">
    <location>
        <begin position="275"/>
        <end position="289"/>
    </location>
</feature>
<dbReference type="RefSeq" id="WP_203937957.1">
    <property type="nucleotide sequence ID" value="NZ_BAAAGJ010000009.1"/>
</dbReference>
<proteinExistence type="predicted"/>
<feature type="region of interest" description="Disordered" evidence="1">
    <location>
        <begin position="1"/>
        <end position="92"/>
    </location>
</feature>
<keyword evidence="2" id="KW-1133">Transmembrane helix</keyword>
<feature type="compositionally biased region" description="Low complexity" evidence="1">
    <location>
        <begin position="184"/>
        <end position="202"/>
    </location>
</feature>
<name>A0A8J4DJ56_9ACTN</name>
<feature type="region of interest" description="Disordered" evidence="1">
    <location>
        <begin position="270"/>
        <end position="289"/>
    </location>
</feature>
<organism evidence="4 5">
    <name type="scientific">Spirilliplanes yamanashiensis</name>
    <dbReference type="NCBI Taxonomy" id="42233"/>
    <lineage>
        <taxon>Bacteria</taxon>
        <taxon>Bacillati</taxon>
        <taxon>Actinomycetota</taxon>
        <taxon>Actinomycetes</taxon>
        <taxon>Micromonosporales</taxon>
        <taxon>Micromonosporaceae</taxon>
        <taxon>Spirilliplanes</taxon>
    </lineage>
</organism>
<dbReference type="CDD" id="cd06577">
    <property type="entry name" value="PASTA_pknB"/>
    <property type="match status" value="1"/>
</dbReference>
<dbReference type="InterPro" id="IPR005543">
    <property type="entry name" value="PASTA_dom"/>
</dbReference>
<protein>
    <recommendedName>
        <fullName evidence="3">PASTA domain-containing protein</fullName>
    </recommendedName>
</protein>
<accession>A0A8J4DJ56</accession>
<comment type="caution">
    <text evidence="4">The sequence shown here is derived from an EMBL/GenBank/DDBJ whole genome shotgun (WGS) entry which is preliminary data.</text>
</comment>
<gene>
    <name evidence="4" type="ORF">Sya03_20070</name>
</gene>
<dbReference type="EMBL" id="BOOY01000014">
    <property type="protein sequence ID" value="GIJ02655.1"/>
    <property type="molecule type" value="Genomic_DNA"/>
</dbReference>
<reference evidence="4" key="1">
    <citation type="submission" date="2021-01" db="EMBL/GenBank/DDBJ databases">
        <title>Whole genome shotgun sequence of Spirilliplanes yamanashiensis NBRC 15828.</title>
        <authorList>
            <person name="Komaki H."/>
            <person name="Tamura T."/>
        </authorList>
    </citation>
    <scope>NUCLEOTIDE SEQUENCE</scope>
    <source>
        <strain evidence="4">NBRC 15828</strain>
    </source>
</reference>
<evidence type="ECO:0000256" key="2">
    <source>
        <dbReference type="SAM" id="Phobius"/>
    </source>
</evidence>
<evidence type="ECO:0000256" key="1">
    <source>
        <dbReference type="SAM" id="MobiDB-lite"/>
    </source>
</evidence>
<dbReference type="AlphaFoldDB" id="A0A8J4DJ56"/>
<keyword evidence="2" id="KW-0812">Transmembrane</keyword>
<keyword evidence="5" id="KW-1185">Reference proteome</keyword>
<dbReference type="PROSITE" id="PS51178">
    <property type="entry name" value="PASTA"/>
    <property type="match status" value="1"/>
</dbReference>